<comment type="caution">
    <text evidence="11">The sequence shown here is derived from an EMBL/GenBank/DDBJ whole genome shotgun (WGS) entry which is preliminary data.</text>
</comment>
<accession>A0A063Y5Y5</accession>
<sequence length="122" mass="13834">MLVLVVFPPSWVQAEEYLNYIELQSFVTNFGEVQTGPLRFMKADVTLHLAPGGSRIDVEKHKAHIRNDLIFLFKAQKEADLATVEAQMLLAQRALRVVQQVLVDETGHPQVDDLFFTSLVIQ</sequence>
<keyword evidence="4" id="KW-1003">Cell membrane</keyword>
<dbReference type="GO" id="GO:0006935">
    <property type="term" value="P:chemotaxis"/>
    <property type="evidence" value="ECO:0007669"/>
    <property type="project" value="UniProtKB-KW"/>
</dbReference>
<keyword evidence="10" id="KW-0997">Cell inner membrane</keyword>
<keyword evidence="5 10" id="KW-0145">Chemotaxis</keyword>
<evidence type="ECO:0000256" key="10">
    <source>
        <dbReference type="RuleBase" id="RU364125"/>
    </source>
</evidence>
<dbReference type="PANTHER" id="PTHR35091">
    <property type="entry name" value="FLAGELLAR PROTEIN FLIL"/>
    <property type="match status" value="1"/>
</dbReference>
<comment type="similarity">
    <text evidence="3 10">Belongs to the FliL family.</text>
</comment>
<comment type="subcellular location">
    <subcellularLocation>
        <location evidence="10">Cell inner membrane</location>
    </subcellularLocation>
    <subcellularLocation>
        <location evidence="2">Cell membrane</location>
        <topology evidence="2">Single-pass membrane protein</topology>
    </subcellularLocation>
</comment>
<dbReference type="AlphaFoldDB" id="A0A063Y5Y5"/>
<dbReference type="GO" id="GO:0005886">
    <property type="term" value="C:plasma membrane"/>
    <property type="evidence" value="ECO:0007669"/>
    <property type="project" value="UniProtKB-SubCell"/>
</dbReference>
<evidence type="ECO:0000256" key="5">
    <source>
        <dbReference type="ARBA" id="ARBA00022500"/>
    </source>
</evidence>
<evidence type="ECO:0000256" key="9">
    <source>
        <dbReference type="ARBA" id="ARBA00023136"/>
    </source>
</evidence>
<evidence type="ECO:0000256" key="1">
    <source>
        <dbReference type="ARBA" id="ARBA00002254"/>
    </source>
</evidence>
<keyword evidence="11" id="KW-0282">Flagellum</keyword>
<dbReference type="Pfam" id="PF03748">
    <property type="entry name" value="FliL"/>
    <property type="match status" value="1"/>
</dbReference>
<gene>
    <name evidence="11" type="ORF">ADINL_0374</name>
</gene>
<dbReference type="EMBL" id="JMSZ01000010">
    <property type="protein sequence ID" value="KDE41069.1"/>
    <property type="molecule type" value="Genomic_DNA"/>
</dbReference>
<proteinExistence type="inferred from homology"/>
<keyword evidence="9 10" id="KW-0472">Membrane</keyword>
<evidence type="ECO:0000256" key="2">
    <source>
        <dbReference type="ARBA" id="ARBA00004162"/>
    </source>
</evidence>
<keyword evidence="11" id="KW-0966">Cell projection</keyword>
<protein>
    <recommendedName>
        <fullName evidence="10">Flagellar protein FliL</fullName>
    </recommendedName>
</protein>
<reference evidence="11 12" key="1">
    <citation type="journal article" date="2005" name="Int. J. Syst. Evol. Microbiol.">
        <title>Nitrincola lacisaponensis gen. nov., sp. nov., a novel alkaliphilic bacterium isolated from an alkaline, saline lake.</title>
        <authorList>
            <person name="Dimitriu P.A."/>
            <person name="Shukla S.K."/>
            <person name="Conradt J."/>
            <person name="Marquez M.C."/>
            <person name="Ventosa A."/>
            <person name="Maglia A."/>
            <person name="Peyton B.M."/>
            <person name="Pinkart H.C."/>
            <person name="Mormile M.R."/>
        </authorList>
    </citation>
    <scope>NUCLEOTIDE SEQUENCE [LARGE SCALE GENOMIC DNA]</scope>
    <source>
        <strain evidence="11 12">4CA</strain>
    </source>
</reference>
<dbReference type="STRING" id="267850.ADINL_0374"/>
<keyword evidence="8" id="KW-1133">Transmembrane helix</keyword>
<dbReference type="GO" id="GO:0009425">
    <property type="term" value="C:bacterial-type flagellum basal body"/>
    <property type="evidence" value="ECO:0007669"/>
    <property type="project" value="InterPro"/>
</dbReference>
<keyword evidence="12" id="KW-1185">Reference proteome</keyword>
<name>A0A063Y5Y5_9GAMM</name>
<keyword evidence="11" id="KW-0969">Cilium</keyword>
<evidence type="ECO:0000256" key="3">
    <source>
        <dbReference type="ARBA" id="ARBA00008281"/>
    </source>
</evidence>
<organism evidence="11 12">
    <name type="scientific">Nitrincola lacisaponensis</name>
    <dbReference type="NCBI Taxonomy" id="267850"/>
    <lineage>
        <taxon>Bacteria</taxon>
        <taxon>Pseudomonadati</taxon>
        <taxon>Pseudomonadota</taxon>
        <taxon>Gammaproteobacteria</taxon>
        <taxon>Oceanospirillales</taxon>
        <taxon>Oceanospirillaceae</taxon>
        <taxon>Nitrincola</taxon>
    </lineage>
</organism>
<evidence type="ECO:0000313" key="12">
    <source>
        <dbReference type="Proteomes" id="UP000027318"/>
    </source>
</evidence>
<dbReference type="Proteomes" id="UP000027318">
    <property type="component" value="Unassembled WGS sequence"/>
</dbReference>
<evidence type="ECO:0000256" key="4">
    <source>
        <dbReference type="ARBA" id="ARBA00022475"/>
    </source>
</evidence>
<evidence type="ECO:0000313" key="11">
    <source>
        <dbReference type="EMBL" id="KDE41069.1"/>
    </source>
</evidence>
<evidence type="ECO:0000256" key="7">
    <source>
        <dbReference type="ARBA" id="ARBA00022779"/>
    </source>
</evidence>
<evidence type="ECO:0000256" key="8">
    <source>
        <dbReference type="ARBA" id="ARBA00022989"/>
    </source>
</evidence>
<dbReference type="InterPro" id="IPR005503">
    <property type="entry name" value="FliL"/>
</dbReference>
<evidence type="ECO:0000256" key="6">
    <source>
        <dbReference type="ARBA" id="ARBA00022692"/>
    </source>
</evidence>
<comment type="function">
    <text evidence="1 10">Controls the rotational direction of flagella during chemotaxis.</text>
</comment>
<dbReference type="GO" id="GO:0071978">
    <property type="term" value="P:bacterial-type flagellum-dependent swarming motility"/>
    <property type="evidence" value="ECO:0007669"/>
    <property type="project" value="TreeGrafter"/>
</dbReference>
<keyword evidence="6" id="KW-0812">Transmembrane</keyword>
<dbReference type="PANTHER" id="PTHR35091:SF2">
    <property type="entry name" value="FLAGELLAR PROTEIN FLIL"/>
    <property type="match status" value="1"/>
</dbReference>
<keyword evidence="7 10" id="KW-0283">Flagellar rotation</keyword>